<dbReference type="AlphaFoldDB" id="A7N528"/>
<organism evidence="1 2">
    <name type="scientific">Vibrio campbellii (strain ATCC BAA-1116)</name>
    <dbReference type="NCBI Taxonomy" id="2902295"/>
    <lineage>
        <taxon>Bacteria</taxon>
        <taxon>Pseudomonadati</taxon>
        <taxon>Pseudomonadota</taxon>
        <taxon>Gammaproteobacteria</taxon>
        <taxon>Vibrionales</taxon>
        <taxon>Vibrionaceae</taxon>
        <taxon>Vibrio</taxon>
    </lineage>
</organism>
<evidence type="ECO:0000313" key="1">
    <source>
        <dbReference type="EMBL" id="ABU73654.1"/>
    </source>
</evidence>
<dbReference type="Proteomes" id="UP000008152">
    <property type="component" value="Chromosome II"/>
</dbReference>
<dbReference type="EMBL" id="CP000790">
    <property type="protein sequence ID" value="ABU73654.1"/>
    <property type="molecule type" value="Genomic_DNA"/>
</dbReference>
<accession>A7N528</accession>
<reference evidence="1 2" key="1">
    <citation type="submission" date="2007-08" db="EMBL/GenBank/DDBJ databases">
        <authorList>
            <consortium name="The Vibrio harveyi Genome Sequencing Project"/>
            <person name="Bassler B."/>
            <person name="Clifton S.W."/>
            <person name="Fulton L."/>
            <person name="Delehaunty K."/>
            <person name="Fronick C."/>
            <person name="Harrison M."/>
            <person name="Markivic C."/>
            <person name="Fulton R."/>
            <person name="Tin-Wollam A.-M."/>
            <person name="Shah N."/>
            <person name="Pepin K."/>
            <person name="Nash W."/>
            <person name="Thiruvilangam P."/>
            <person name="Bhonagiri V."/>
            <person name="Waters C."/>
            <person name="Tu K.C."/>
            <person name="Irgon J."/>
            <person name="Wilson R.K."/>
        </authorList>
    </citation>
    <scope>NUCLEOTIDE SEQUENCE [LARGE SCALE GENOMIC DNA]</scope>
    <source>
        <strain evidence="2">ATCC BAA-1116 / BB120</strain>
    </source>
</reference>
<name>A7N528_VIBC1</name>
<protein>
    <submittedName>
        <fullName evidence="1">Uncharacterized protein</fullName>
    </submittedName>
</protein>
<evidence type="ECO:0000313" key="2">
    <source>
        <dbReference type="Proteomes" id="UP000008152"/>
    </source>
</evidence>
<dbReference type="KEGG" id="vha:VIBHAR_05760"/>
<gene>
    <name evidence="1" type="ordered locus">VIBHAR_05760</name>
</gene>
<proteinExistence type="predicted"/>
<sequence>MNTWTLLGHCPALKRKTKRNPGSQLLSRYHAVYWF</sequence>